<keyword evidence="4" id="KW-1185">Reference proteome</keyword>
<evidence type="ECO:0000313" key="3">
    <source>
        <dbReference type="EMBL" id="SFE84209.1"/>
    </source>
</evidence>
<gene>
    <name evidence="3" type="ORF">SAMN05444380_12031</name>
</gene>
<dbReference type="InterPro" id="IPR027824">
    <property type="entry name" value="DUF4469"/>
</dbReference>
<sequence>MAFYYRLIQNRMKGNKNNYFAKIYNPSTITEKEIMEHMVNQGATITMADVLAVLKALEKALLYFFTQGVNIRTRLFNFQLSIRGTFQSEDDYFNPNRHKLHVVCRPTKLLKKTLTKVKLQKINVPATTPVIERITDLNTNTVNTQITANNVILIEGSKLKIDLNDPRQGIFFIDENKNEIRPQQIFTNTSSRLLLSLPPDIAGPVEVEIRVPAFKDRDIKFFRFPHKLKVRKPDSQTSSP</sequence>
<dbReference type="EMBL" id="FONA01000020">
    <property type="protein sequence ID" value="SFE84209.1"/>
    <property type="molecule type" value="Genomic_DNA"/>
</dbReference>
<reference evidence="3 4" key="1">
    <citation type="submission" date="2016-10" db="EMBL/GenBank/DDBJ databases">
        <authorList>
            <person name="de Groot N.N."/>
        </authorList>
    </citation>
    <scope>NUCLEOTIDE SEQUENCE [LARGE SCALE GENOMIC DNA]</scope>
    <source>
        <strain evidence="3 4">DSM 19012</strain>
    </source>
</reference>
<protein>
    <submittedName>
        <fullName evidence="3">Uncharacterized protein</fullName>
    </submittedName>
</protein>
<dbReference type="InterPro" id="IPR049893">
    <property type="entry name" value="Bvu_2165-like_IHF-HU-DNA_bdg"/>
</dbReference>
<accession>A0A1I2DV14</accession>
<evidence type="ECO:0000313" key="4">
    <source>
        <dbReference type="Proteomes" id="UP000181976"/>
    </source>
</evidence>
<dbReference type="AlphaFoldDB" id="A0A1I2DV14"/>
<dbReference type="Proteomes" id="UP000181976">
    <property type="component" value="Unassembled WGS sequence"/>
</dbReference>
<evidence type="ECO:0000259" key="1">
    <source>
        <dbReference type="Pfam" id="PF14734"/>
    </source>
</evidence>
<dbReference type="InParanoid" id="A0A1I2DV14"/>
<dbReference type="Pfam" id="PF14734">
    <property type="entry name" value="DUF4469"/>
    <property type="match status" value="1"/>
</dbReference>
<name>A0A1I2DV14_9BACT</name>
<evidence type="ECO:0000259" key="2">
    <source>
        <dbReference type="Pfam" id="PF14848"/>
    </source>
</evidence>
<proteinExistence type="predicted"/>
<dbReference type="Pfam" id="PF14848">
    <property type="entry name" value="HU-DNA_bdg"/>
    <property type="match status" value="1"/>
</dbReference>
<dbReference type="eggNOG" id="ENOG503295Z">
    <property type="taxonomic scope" value="Bacteria"/>
</dbReference>
<dbReference type="RefSeq" id="WP_010526566.1">
    <property type="nucleotide sequence ID" value="NZ_AFSL01000012.1"/>
</dbReference>
<feature type="domain" description="DUF4469" evidence="1">
    <location>
        <begin position="131"/>
        <end position="210"/>
    </location>
</feature>
<dbReference type="Gene3D" id="2.70.50.70">
    <property type="match status" value="1"/>
</dbReference>
<organism evidence="3 4">
    <name type="scientific">Thermophagus xiamenensis</name>
    <dbReference type="NCBI Taxonomy" id="385682"/>
    <lineage>
        <taxon>Bacteria</taxon>
        <taxon>Pseudomonadati</taxon>
        <taxon>Bacteroidota</taxon>
        <taxon>Bacteroidia</taxon>
        <taxon>Marinilabiliales</taxon>
        <taxon>Marinilabiliaceae</taxon>
        <taxon>Thermophagus</taxon>
    </lineage>
</organism>
<feature type="domain" description="Bvu-2165-like IHF-HU-like DNA-binding" evidence="2">
    <location>
        <begin position="6"/>
        <end position="121"/>
    </location>
</feature>
<dbReference type="CDD" id="cd12843">
    <property type="entry name" value="Bvu_2165_C_like"/>
    <property type="match status" value="1"/>
</dbReference>